<dbReference type="EC" id="5.4.99.2" evidence="2"/>
<keyword evidence="2" id="KW-0413">Isomerase</keyword>
<organism evidence="2">
    <name type="scientific">metagenome</name>
    <dbReference type="NCBI Taxonomy" id="256318"/>
    <lineage>
        <taxon>unclassified sequences</taxon>
        <taxon>metagenomes</taxon>
    </lineage>
</organism>
<dbReference type="GO" id="GO:0005737">
    <property type="term" value="C:cytoplasm"/>
    <property type="evidence" value="ECO:0007669"/>
    <property type="project" value="TreeGrafter"/>
</dbReference>
<evidence type="ECO:0000259" key="1">
    <source>
        <dbReference type="Pfam" id="PF01642"/>
    </source>
</evidence>
<evidence type="ECO:0000313" key="2">
    <source>
        <dbReference type="EMBL" id="CUR60270.1"/>
    </source>
</evidence>
<dbReference type="PANTHER" id="PTHR48101">
    <property type="entry name" value="METHYLMALONYL-COA MUTASE, MITOCHONDRIAL-RELATED"/>
    <property type="match status" value="1"/>
</dbReference>
<reference evidence="2" key="1">
    <citation type="submission" date="2015-08" db="EMBL/GenBank/DDBJ databases">
        <authorList>
            <person name="Babu N.S."/>
            <person name="Beckwith C.J."/>
            <person name="Beseler K.G."/>
            <person name="Brison A."/>
            <person name="Carone J.V."/>
            <person name="Caskin T.P."/>
            <person name="Diamond M."/>
            <person name="Durham M.E."/>
            <person name="Foxe J.M."/>
            <person name="Go M."/>
            <person name="Henderson B.A."/>
            <person name="Jones I.B."/>
            <person name="McGettigan J.A."/>
            <person name="Micheletti S.J."/>
            <person name="Nasrallah M.E."/>
            <person name="Ortiz D."/>
            <person name="Piller C.R."/>
            <person name="Privatt S.R."/>
            <person name="Schneider S.L."/>
            <person name="Sharp S."/>
            <person name="Smith T.C."/>
            <person name="Stanton J.D."/>
            <person name="Ullery H.E."/>
            <person name="Wilson R.J."/>
            <person name="Serrano M.G."/>
            <person name="Buck G."/>
            <person name="Lee V."/>
            <person name="Wang Y."/>
            <person name="Carvalho R."/>
            <person name="Voegtly L."/>
            <person name="Shi R."/>
            <person name="Duckworth R."/>
            <person name="Johnson A."/>
            <person name="Loviza R."/>
            <person name="Walstead R."/>
            <person name="Shah Z."/>
            <person name="Kiflezghi M."/>
            <person name="Wade K."/>
            <person name="Ball S.L."/>
            <person name="Bradley K.W."/>
            <person name="Asai D.J."/>
            <person name="Bowman C.A."/>
            <person name="Russell D.A."/>
            <person name="Pope W.H."/>
            <person name="Jacobs-Sera D."/>
            <person name="Hendrix R.W."/>
            <person name="Hatfull G.F."/>
        </authorList>
    </citation>
    <scope>NUCLEOTIDE SEQUENCE</scope>
</reference>
<accession>A0A2P2CE55</accession>
<dbReference type="GO" id="GO:0031419">
    <property type="term" value="F:cobalamin binding"/>
    <property type="evidence" value="ECO:0007669"/>
    <property type="project" value="InterPro"/>
</dbReference>
<sequence>MTDATDEFRLVSDQDAHPQAEWEAAAAAVLRRSGKLKDAQPDADVWVQLATDSLAGIEIPPLGTPAMLDGLADTGAPGSAPYTRGRLAARPEHGWDIRPSQLVTDAAETNEAVLADLENGATSLWLTLRGDAPLAAVLDGVLLDLAPVVLDAPSAPVAAARELLALLAERGIAPAAGTNLGADPIGNRVRGQVSATEELLEIARLARDAGILAVVVDATAVHDLGASEWLELGYSMAVGSTYLRLLTEAGFGLEEAMGLIEFRYAATDDQFLTIAKLRAARRLWHRVGELSGAGVDAPGQRQHAVTSRPMMAKYDPWVNMLRTTVAAFAAGVGGADAVTVLPFDAALGLPDAFSRRIARNTSSLLIAESHVAKVADPAGGSYAVEKMTDDLARSSWTALDQIENEGGIEAAIASGWLAGTIGDNRGARRGRIAGRRQPITGVSEFPNLAEVLPERAPYPEGAVQVARYGADFEALRDEPASQPVFLATMGTVAAHTARAGFAANLLAAGGVTTVPAGATAGVADVMAAYAGQAVVCLAGPDAAYADWGAELVTALRAAGARHVIVAGRPDGLEVDDACSLRMDAVKFLTRTREKLS</sequence>
<name>A0A2P2CE55_9ZZZZ</name>
<dbReference type="PANTHER" id="PTHR48101:SF4">
    <property type="entry name" value="METHYLMALONYL-COA MUTASE, MITOCHONDRIAL"/>
    <property type="match status" value="1"/>
</dbReference>
<dbReference type="Pfam" id="PF01642">
    <property type="entry name" value="MM_CoA_mutase"/>
    <property type="match status" value="2"/>
</dbReference>
<dbReference type="EMBL" id="CZKA01000071">
    <property type="protein sequence ID" value="CUR60270.1"/>
    <property type="molecule type" value="Genomic_DNA"/>
</dbReference>
<dbReference type="GO" id="GO:0019678">
    <property type="term" value="P:propionate metabolic process, methylmalonyl pathway"/>
    <property type="evidence" value="ECO:0007669"/>
    <property type="project" value="TreeGrafter"/>
</dbReference>
<protein>
    <submittedName>
        <fullName evidence="2">Putative methylmalonyl-CoA mutase small subunit</fullName>
        <ecNumber evidence="2">5.4.99.2</ecNumber>
    </submittedName>
</protein>
<dbReference type="GO" id="GO:0004494">
    <property type="term" value="F:methylmalonyl-CoA mutase activity"/>
    <property type="evidence" value="ECO:0007669"/>
    <property type="project" value="UniProtKB-EC"/>
</dbReference>
<dbReference type="SUPFAM" id="SSF51703">
    <property type="entry name" value="Cobalamin (vitamin B12)-dependent enzymes"/>
    <property type="match status" value="1"/>
</dbReference>
<feature type="domain" description="Methylmalonyl-CoA mutase alpha/beta chain catalytic" evidence="1">
    <location>
        <begin position="55"/>
        <end position="127"/>
    </location>
</feature>
<dbReference type="Gene3D" id="3.40.50.280">
    <property type="entry name" value="Cobalamin-binding domain"/>
    <property type="match status" value="1"/>
</dbReference>
<dbReference type="Gene3D" id="3.20.20.240">
    <property type="entry name" value="Methylmalonyl-CoA mutase"/>
    <property type="match status" value="1"/>
</dbReference>
<dbReference type="AlphaFoldDB" id="A0A2P2CE55"/>
<dbReference type="InterPro" id="IPR006099">
    <property type="entry name" value="MeMalonylCoA_mutase_a/b_cat"/>
</dbReference>
<feature type="domain" description="Methylmalonyl-CoA mutase alpha/beta chain catalytic" evidence="1">
    <location>
        <begin position="213"/>
        <end position="521"/>
    </location>
</feature>
<gene>
    <name evidence="2" type="ORF">NOCA2730004</name>
</gene>
<dbReference type="InterPro" id="IPR016176">
    <property type="entry name" value="Cbl-dep_enz_cat"/>
</dbReference>
<proteinExistence type="predicted"/>